<evidence type="ECO:0000256" key="1">
    <source>
        <dbReference type="ARBA" id="ARBA00004571"/>
    </source>
</evidence>
<evidence type="ECO:0000313" key="13">
    <source>
        <dbReference type="EMBL" id="ACU62050.1"/>
    </source>
</evidence>
<evidence type="ECO:0000256" key="5">
    <source>
        <dbReference type="ARBA" id="ARBA00023077"/>
    </source>
</evidence>
<evidence type="ECO:0000256" key="2">
    <source>
        <dbReference type="ARBA" id="ARBA00022448"/>
    </source>
</evidence>
<reference evidence="14" key="1">
    <citation type="submission" date="2009-08" db="EMBL/GenBank/DDBJ databases">
        <title>The complete genome of Chitinophaga pinensis DSM 2588.</title>
        <authorList>
            <consortium name="US DOE Joint Genome Institute (JGI-PGF)"/>
            <person name="Lucas S."/>
            <person name="Copeland A."/>
            <person name="Lapidus A."/>
            <person name="Glavina del Rio T."/>
            <person name="Dalin E."/>
            <person name="Tice H."/>
            <person name="Bruce D."/>
            <person name="Goodwin L."/>
            <person name="Pitluck S."/>
            <person name="Kyrpides N."/>
            <person name="Mavromatis K."/>
            <person name="Ivanova N."/>
            <person name="Mikhailova N."/>
            <person name="Sims D."/>
            <person name="Meinche L."/>
            <person name="Brettin T."/>
            <person name="Detter J.C."/>
            <person name="Han C."/>
            <person name="Larimer F."/>
            <person name="Land M."/>
            <person name="Hauser L."/>
            <person name="Markowitz V."/>
            <person name="Cheng J.-F."/>
            <person name="Hugenholtz P."/>
            <person name="Woyke T."/>
            <person name="Wu D."/>
            <person name="Spring S."/>
            <person name="Klenk H.-P."/>
            <person name="Eisen J.A."/>
        </authorList>
    </citation>
    <scope>NUCLEOTIDE SEQUENCE [LARGE SCALE GENOMIC DNA]</scope>
    <source>
        <strain evidence="14">ATCC 43595 / DSM 2588 / LMG 13176 / NBRC 15968 / NCIMB 11800 / UQM 2034</strain>
    </source>
</reference>
<reference evidence="13 14" key="2">
    <citation type="journal article" date="2010" name="Stand. Genomic Sci.">
        <title>Complete genome sequence of Chitinophaga pinensis type strain (UQM 2034).</title>
        <authorList>
            <person name="Glavina Del Rio T."/>
            <person name="Abt B."/>
            <person name="Spring S."/>
            <person name="Lapidus A."/>
            <person name="Nolan M."/>
            <person name="Tice H."/>
            <person name="Copeland A."/>
            <person name="Cheng J.F."/>
            <person name="Chen F."/>
            <person name="Bruce D."/>
            <person name="Goodwin L."/>
            <person name="Pitluck S."/>
            <person name="Ivanova N."/>
            <person name="Mavromatis K."/>
            <person name="Mikhailova N."/>
            <person name="Pati A."/>
            <person name="Chen A."/>
            <person name="Palaniappan K."/>
            <person name="Land M."/>
            <person name="Hauser L."/>
            <person name="Chang Y.J."/>
            <person name="Jeffries C.D."/>
            <person name="Chain P."/>
            <person name="Saunders E."/>
            <person name="Detter J.C."/>
            <person name="Brettin T."/>
            <person name="Rohde M."/>
            <person name="Goker M."/>
            <person name="Bristow J."/>
            <person name="Eisen J.A."/>
            <person name="Markowitz V."/>
            <person name="Hugenholtz P."/>
            <person name="Kyrpides N.C."/>
            <person name="Klenk H.P."/>
            <person name="Lucas S."/>
        </authorList>
    </citation>
    <scope>NUCLEOTIDE SEQUENCE [LARGE SCALE GENOMIC DNA]</scope>
    <source>
        <strain evidence="14">ATCC 43595 / DSM 2588 / LMG 13176 / NBRC 15968 / NCIMB 11800 / UQM 2034</strain>
    </source>
</reference>
<evidence type="ECO:0000259" key="12">
    <source>
        <dbReference type="Pfam" id="PF07715"/>
    </source>
</evidence>
<comment type="similarity">
    <text evidence="8 9">Belongs to the TonB-dependent receptor family.</text>
</comment>
<dbReference type="InterPro" id="IPR023997">
    <property type="entry name" value="TonB-dep_OMP_SusC/RagA_CS"/>
</dbReference>
<dbReference type="GO" id="GO:0009279">
    <property type="term" value="C:cell outer membrane"/>
    <property type="evidence" value="ECO:0007669"/>
    <property type="project" value="UniProtKB-SubCell"/>
</dbReference>
<evidence type="ECO:0000313" key="14">
    <source>
        <dbReference type="Proteomes" id="UP000002215"/>
    </source>
</evidence>
<feature type="domain" description="TonB-dependent receptor-like beta-barrel" evidence="11">
    <location>
        <begin position="519"/>
        <end position="1056"/>
    </location>
</feature>
<dbReference type="NCBIfam" id="TIGR04057">
    <property type="entry name" value="SusC_RagA_signa"/>
    <property type="match status" value="1"/>
</dbReference>
<dbReference type="RefSeq" id="WP_012792218.1">
    <property type="nucleotide sequence ID" value="NC_013132.1"/>
</dbReference>
<comment type="subcellular location">
    <subcellularLocation>
        <location evidence="1 8">Cell outer membrane</location>
        <topology evidence="1 8">Multi-pass membrane protein</topology>
    </subcellularLocation>
</comment>
<feature type="domain" description="TonB-dependent receptor plug" evidence="12">
    <location>
        <begin position="207"/>
        <end position="328"/>
    </location>
</feature>
<dbReference type="EMBL" id="CP001699">
    <property type="protein sequence ID" value="ACU62050.1"/>
    <property type="molecule type" value="Genomic_DNA"/>
</dbReference>
<dbReference type="InterPro" id="IPR012910">
    <property type="entry name" value="Plug_dom"/>
</dbReference>
<dbReference type="InterPro" id="IPR039426">
    <property type="entry name" value="TonB-dep_rcpt-like"/>
</dbReference>
<keyword evidence="5 9" id="KW-0798">TonB box</keyword>
<keyword evidence="10" id="KW-0732">Signal</keyword>
<dbReference type="NCBIfam" id="TIGR04056">
    <property type="entry name" value="OMP_RagA_SusC"/>
    <property type="match status" value="1"/>
</dbReference>
<evidence type="ECO:0000256" key="10">
    <source>
        <dbReference type="SAM" id="SignalP"/>
    </source>
</evidence>
<feature type="signal peptide" evidence="10">
    <location>
        <begin position="1"/>
        <end position="21"/>
    </location>
</feature>
<dbReference type="InterPro" id="IPR036942">
    <property type="entry name" value="Beta-barrel_TonB_sf"/>
</dbReference>
<dbReference type="KEGG" id="cpi:Cpin_4609"/>
<sequence length="1089" mass="120299">MMKLFVLCTVISLQITAASFAQQVTLNYKNAPLREVLQSIRKQTGYYFFFSSEYLDKAAPVSVSVTDATLEHTLAVVFKGQPFEYAVKGKMITIRPMEQSFADKGAMALSVITVRGRVMDEEGNPLPGVSVILKEQNGKMAVTDQQGKFSLDGAPDKGTLLFRMIGRETKEVMYEDAVSLTIVLKETDADLKEIQIVAYGKVAKEYATSNINGISAAEISTQPVNDPILALTGRVPGLIVQQTGGAPGSALNVVIQGYNSISNGNGPFYVIDGMPYPANNLGTISGTAYGYGGGNNFSYINPADIESIEILKDADATAIYGSRAANGAILITTKKGKSGKTVIDIRSQTGWGKITRKLDLLNTPQYIALRKEAYKNGGNTPGGGDYDINGVWDQNRYTDWQNVLVGGTAEFSDIQASVSGGNANTQFRTAMGFNRQTTVYPGDLNDKKINLTFNINHLSTNQKLHFNLSGTYLHDNNRLYAMDLMTAAVTLSPNAPKLYNDDGTLNWEKVPGNSTAYSFDNPLAAMNMKYNARTYNLLGNAMIGYEIIPGLEIKSTFGYNRITSDETNVSPQSSFRPDKTFLRRSVSYGSGAISSYIIEPQLTYVGKLFNGHFDVLLGSTFQDNDNTRQTYNATGFSTDEQLKNVQSATTITLTGNTAFKYRYSAIFGRLNYRYSDRYVINLTARRDGSSRFGPESLFNSFYAIGGAWLFNKEHFIRKLVPSLSTGKLRVSYGTTGNDQIGEYGFLNLYDVYYNDIPYQNTSGLIVNGFSNPYLQWEETRKLNFGLDLGIFDDAITLTANFFRNRSSNQLLNDNVPAYTGFPIFRRNLPATVQNAGWELLLAAAPFKARAIQWNTSLNLTIPRNKLVDYPNLQESNNFNQFIIGQPTNIIRTFHLIGVNPETGLFEYLGSDGKPTSSPADPTDKTALVDVNPKFYGGFYNSITYKGLNISFLFQFVKQTGVNYKFGRAPGVQMLNQPSSLLDRWHSTGDHALFQKVSTNFGEILDPLLAIGSSDAAYSDASYIRLKNVSFSYNLPAHWMKTSHLSQARIFVQGQNLLTFTNYYGSDPESQLSATLPPLKLFTIGFQLTL</sequence>
<dbReference type="Pfam" id="PF13715">
    <property type="entry name" value="CarbopepD_reg_2"/>
    <property type="match status" value="1"/>
</dbReference>
<evidence type="ECO:0000256" key="4">
    <source>
        <dbReference type="ARBA" id="ARBA00022692"/>
    </source>
</evidence>
<dbReference type="Gene3D" id="3.55.50.30">
    <property type="match status" value="1"/>
</dbReference>
<proteinExistence type="inferred from homology"/>
<dbReference type="Gene3D" id="2.40.170.20">
    <property type="entry name" value="TonB-dependent receptor, beta-barrel domain"/>
    <property type="match status" value="1"/>
</dbReference>
<dbReference type="InterPro" id="IPR037066">
    <property type="entry name" value="Plug_dom_sf"/>
</dbReference>
<dbReference type="Proteomes" id="UP000002215">
    <property type="component" value="Chromosome"/>
</dbReference>
<keyword evidence="4 8" id="KW-0812">Transmembrane</keyword>
<name>A0A979G770_CHIPD</name>
<evidence type="ECO:0000256" key="8">
    <source>
        <dbReference type="PROSITE-ProRule" id="PRU01360"/>
    </source>
</evidence>
<dbReference type="SUPFAM" id="SSF56935">
    <property type="entry name" value="Porins"/>
    <property type="match status" value="1"/>
</dbReference>
<evidence type="ECO:0000259" key="11">
    <source>
        <dbReference type="Pfam" id="PF00593"/>
    </source>
</evidence>
<accession>A0A979G770</accession>
<dbReference type="Gene3D" id="2.170.130.10">
    <property type="entry name" value="TonB-dependent receptor, plug domain"/>
    <property type="match status" value="1"/>
</dbReference>
<feature type="chain" id="PRO_5037838039" evidence="10">
    <location>
        <begin position="22"/>
        <end position="1089"/>
    </location>
</feature>
<keyword evidence="13" id="KW-0675">Receptor</keyword>
<dbReference type="PROSITE" id="PS52016">
    <property type="entry name" value="TONB_DEPENDENT_REC_3"/>
    <property type="match status" value="1"/>
</dbReference>
<dbReference type="Pfam" id="PF00593">
    <property type="entry name" value="TonB_dep_Rec_b-barrel"/>
    <property type="match status" value="1"/>
</dbReference>
<evidence type="ECO:0000256" key="9">
    <source>
        <dbReference type="RuleBase" id="RU003357"/>
    </source>
</evidence>
<evidence type="ECO:0000256" key="6">
    <source>
        <dbReference type="ARBA" id="ARBA00023136"/>
    </source>
</evidence>
<dbReference type="InterPro" id="IPR008969">
    <property type="entry name" value="CarboxyPept-like_regulatory"/>
</dbReference>
<organism evidence="13 14">
    <name type="scientific">Chitinophaga pinensis (strain ATCC 43595 / DSM 2588 / LMG 13176 / NBRC 15968 / NCIMB 11800 / UQM 2034)</name>
    <dbReference type="NCBI Taxonomy" id="485918"/>
    <lineage>
        <taxon>Bacteria</taxon>
        <taxon>Pseudomonadati</taxon>
        <taxon>Bacteroidota</taxon>
        <taxon>Chitinophagia</taxon>
        <taxon>Chitinophagales</taxon>
        <taxon>Chitinophagaceae</taxon>
        <taxon>Chitinophaga</taxon>
    </lineage>
</organism>
<dbReference type="AlphaFoldDB" id="A0A979G770"/>
<dbReference type="InterPro" id="IPR023996">
    <property type="entry name" value="TonB-dep_OMP_SusC/RagA"/>
</dbReference>
<dbReference type="InterPro" id="IPR000531">
    <property type="entry name" value="Beta-barrel_TonB"/>
</dbReference>
<dbReference type="Pfam" id="PF07715">
    <property type="entry name" value="Plug"/>
    <property type="match status" value="1"/>
</dbReference>
<keyword evidence="6 8" id="KW-0472">Membrane</keyword>
<keyword evidence="3 8" id="KW-1134">Transmembrane beta strand</keyword>
<gene>
    <name evidence="13" type="ordered locus">Cpin_4609</name>
</gene>
<keyword evidence="2 8" id="KW-0813">Transport</keyword>
<protein>
    <submittedName>
        <fullName evidence="13">TonB-dependent receptor plug</fullName>
    </submittedName>
</protein>
<dbReference type="SUPFAM" id="SSF49464">
    <property type="entry name" value="Carboxypeptidase regulatory domain-like"/>
    <property type="match status" value="1"/>
</dbReference>
<evidence type="ECO:0000256" key="3">
    <source>
        <dbReference type="ARBA" id="ARBA00022452"/>
    </source>
</evidence>
<evidence type="ECO:0000256" key="7">
    <source>
        <dbReference type="ARBA" id="ARBA00023237"/>
    </source>
</evidence>
<keyword evidence="7 8" id="KW-0998">Cell outer membrane</keyword>
<dbReference type="Gene3D" id="2.60.40.1120">
    <property type="entry name" value="Carboxypeptidase-like, regulatory domain"/>
    <property type="match status" value="1"/>
</dbReference>